<feature type="domain" description="Nucleoporin Nup54 alpha-helical" evidence="2">
    <location>
        <begin position="109"/>
        <end position="192"/>
    </location>
</feature>
<name>S6AZF2_BABBO</name>
<sequence>MEDSKSTEPGESAIQGEISLEEIANRKDECVRVLEKLSLDLLCFSYSSSPDHCQEFNRMLEDYLDSVLLDAHKQLAHYRLYGEEPNNRFSKTRLRNLETIVREAEECYERFERAKRENPDPSKIAIVPIFGVKELGSRITQTLQEQENMNKAYENLMDNCKRLLDNSEHMRKMLRSLRDQSQHIFYKQVQVSSLIDETATMLGVCVRDKVADDIHSACLSQAASEFTVDSWLRKIKDCQDTMESIRTESQTYYRQRESNSDSPLPLLSDEERNEIQANIERNTNSILQLLRGAESLRLSLSQDA</sequence>
<dbReference type="VEuPathDB" id="PiroplasmaDB:BBOV_IV009300"/>
<reference evidence="3" key="1">
    <citation type="journal article" date="2014" name="BMC Genomics">
        <title>The Babesia bovis gene and promoter model: an update from full-length EST analysis.</title>
        <authorList>
            <person name="Yamagishi J."/>
            <person name="Wakaguri H."/>
            <person name="Yokoyama N."/>
            <person name="Yamashita R."/>
            <person name="Suzuki Y."/>
            <person name="Xuan X."/>
            <person name="Igarashi I."/>
        </authorList>
    </citation>
    <scope>NUCLEOTIDE SEQUENCE</scope>
    <source>
        <strain evidence="3">Texas</strain>
    </source>
</reference>
<protein>
    <recommendedName>
        <fullName evidence="2">Nucleoporin Nup54 alpha-helical domain-containing protein</fullName>
    </recommendedName>
</protein>
<proteinExistence type="evidence at transcript level"/>
<evidence type="ECO:0000313" key="3">
    <source>
        <dbReference type="EMBL" id="BAN64418.1"/>
    </source>
</evidence>
<dbReference type="InterPro" id="IPR025712">
    <property type="entry name" value="Nup54_alpha-helical_dom"/>
</dbReference>
<dbReference type="AlphaFoldDB" id="S6AZF2"/>
<accession>S6AZF2</accession>
<dbReference type="EMBL" id="AK440624">
    <property type="protein sequence ID" value="BAN64418.1"/>
    <property type="molecule type" value="mRNA"/>
</dbReference>
<evidence type="ECO:0000256" key="1">
    <source>
        <dbReference type="SAM" id="Coils"/>
    </source>
</evidence>
<organism evidence="3">
    <name type="scientific">Babesia bovis</name>
    <dbReference type="NCBI Taxonomy" id="5865"/>
    <lineage>
        <taxon>Eukaryota</taxon>
        <taxon>Sar</taxon>
        <taxon>Alveolata</taxon>
        <taxon>Apicomplexa</taxon>
        <taxon>Aconoidasida</taxon>
        <taxon>Piroplasmida</taxon>
        <taxon>Babesiidae</taxon>
        <taxon>Babesia</taxon>
    </lineage>
</organism>
<keyword evidence="1" id="KW-0175">Coiled coil</keyword>
<gene>
    <name evidence="3" type="primary">BBOV_IV009300</name>
</gene>
<evidence type="ECO:0000259" key="2">
    <source>
        <dbReference type="Pfam" id="PF13874"/>
    </source>
</evidence>
<dbReference type="Pfam" id="PF13874">
    <property type="entry name" value="Nup54"/>
    <property type="match status" value="1"/>
</dbReference>
<feature type="coiled-coil region" evidence="1">
    <location>
        <begin position="94"/>
        <end position="180"/>
    </location>
</feature>